<evidence type="ECO:0000313" key="2">
    <source>
        <dbReference type="Proteomes" id="UP000219338"/>
    </source>
</evidence>
<accession>A0A284RCM8</accession>
<dbReference type="Proteomes" id="UP000219338">
    <property type="component" value="Unassembled WGS sequence"/>
</dbReference>
<gene>
    <name evidence="1" type="ORF">ARMOST_09850</name>
</gene>
<dbReference type="OrthoDB" id="10564853at2759"/>
<evidence type="ECO:0000313" key="1">
    <source>
        <dbReference type="EMBL" id="SJL06511.1"/>
    </source>
</evidence>
<sequence length="140" mass="15312">MIGFTQLMQLMEVDCRATAPSGIGYKLIVVPELRAVYRGVVEKLLELVDGVRHPLVCPGRAARPGGNIFNSTTPIALTNLDIQPDLTLTPKLNDAAIYFVHRVIDGADIYSVMNALRKSVDVVISVRALPLSLHQTPLEH</sequence>
<protein>
    <submittedName>
        <fullName evidence="1">Uncharacterized protein</fullName>
    </submittedName>
</protein>
<reference evidence="2" key="1">
    <citation type="journal article" date="2017" name="Nat. Ecol. Evol.">
        <title>Genome expansion and lineage-specific genetic innovations in the forest pathogenic fungi Armillaria.</title>
        <authorList>
            <person name="Sipos G."/>
            <person name="Prasanna A.N."/>
            <person name="Walter M.C."/>
            <person name="O'Connor E."/>
            <person name="Balint B."/>
            <person name="Krizsan K."/>
            <person name="Kiss B."/>
            <person name="Hess J."/>
            <person name="Varga T."/>
            <person name="Slot J."/>
            <person name="Riley R."/>
            <person name="Boka B."/>
            <person name="Rigling D."/>
            <person name="Barry K."/>
            <person name="Lee J."/>
            <person name="Mihaltcheva S."/>
            <person name="LaButti K."/>
            <person name="Lipzen A."/>
            <person name="Waldron R."/>
            <person name="Moloney N.M."/>
            <person name="Sperisen C."/>
            <person name="Kredics L."/>
            <person name="Vagvoelgyi C."/>
            <person name="Patrignani A."/>
            <person name="Fitzpatrick D."/>
            <person name="Nagy I."/>
            <person name="Doyle S."/>
            <person name="Anderson J.B."/>
            <person name="Grigoriev I.V."/>
            <person name="Gueldener U."/>
            <person name="Muensterkoetter M."/>
            <person name="Nagy L.G."/>
        </authorList>
    </citation>
    <scope>NUCLEOTIDE SEQUENCE [LARGE SCALE GENOMIC DNA]</scope>
    <source>
        <strain evidence="2">C18/9</strain>
    </source>
</reference>
<keyword evidence="2" id="KW-1185">Reference proteome</keyword>
<name>A0A284RCM8_ARMOS</name>
<dbReference type="AlphaFoldDB" id="A0A284RCM8"/>
<dbReference type="EMBL" id="FUEG01000007">
    <property type="protein sequence ID" value="SJL06511.1"/>
    <property type="molecule type" value="Genomic_DNA"/>
</dbReference>
<organism evidence="1 2">
    <name type="scientific">Armillaria ostoyae</name>
    <name type="common">Armillaria root rot fungus</name>
    <dbReference type="NCBI Taxonomy" id="47428"/>
    <lineage>
        <taxon>Eukaryota</taxon>
        <taxon>Fungi</taxon>
        <taxon>Dikarya</taxon>
        <taxon>Basidiomycota</taxon>
        <taxon>Agaricomycotina</taxon>
        <taxon>Agaricomycetes</taxon>
        <taxon>Agaricomycetidae</taxon>
        <taxon>Agaricales</taxon>
        <taxon>Marasmiineae</taxon>
        <taxon>Physalacriaceae</taxon>
        <taxon>Armillaria</taxon>
    </lineage>
</organism>
<proteinExistence type="predicted"/>